<name>A0ABT2FJP7_9GAMM</name>
<evidence type="ECO:0000313" key="4">
    <source>
        <dbReference type="Proteomes" id="UP001201549"/>
    </source>
</evidence>
<reference evidence="3 4" key="1">
    <citation type="submission" date="2022-02" db="EMBL/GenBank/DDBJ databases">
        <authorList>
            <person name="Zhuang L."/>
        </authorList>
    </citation>
    <scope>NUCLEOTIDE SEQUENCE [LARGE SCALE GENOMIC DNA]</scope>
    <source>
        <strain evidence="3 4">C32</strain>
    </source>
</reference>
<dbReference type="Proteomes" id="UP001201549">
    <property type="component" value="Unassembled WGS sequence"/>
</dbReference>
<feature type="signal peptide" evidence="1">
    <location>
        <begin position="1"/>
        <end position="18"/>
    </location>
</feature>
<evidence type="ECO:0000313" key="3">
    <source>
        <dbReference type="EMBL" id="MCS4555885.1"/>
    </source>
</evidence>
<protein>
    <submittedName>
        <fullName evidence="3">Heavy-metal-associated domain-containing protein</fullName>
    </submittedName>
</protein>
<reference evidence="4" key="2">
    <citation type="submission" date="2023-07" db="EMBL/GenBank/DDBJ databases">
        <title>Shewanella mangrovi sp. nov., an acetaldehyde- degrading bacterium isolated from mangrove sediment.</title>
        <authorList>
            <person name="Liu Y."/>
        </authorList>
    </citation>
    <scope>NUCLEOTIDE SEQUENCE [LARGE SCALE GENOMIC DNA]</scope>
    <source>
        <strain evidence="4">C32</strain>
    </source>
</reference>
<keyword evidence="4" id="KW-1185">Reference proteome</keyword>
<dbReference type="PROSITE" id="PS50846">
    <property type="entry name" value="HMA_2"/>
    <property type="match status" value="1"/>
</dbReference>
<evidence type="ECO:0000259" key="2">
    <source>
        <dbReference type="PROSITE" id="PS50846"/>
    </source>
</evidence>
<feature type="domain" description="HMA" evidence="2">
    <location>
        <begin position="21"/>
        <end position="86"/>
    </location>
</feature>
<comment type="caution">
    <text evidence="3">The sequence shown here is derived from an EMBL/GenBank/DDBJ whole genome shotgun (WGS) entry which is preliminary data.</text>
</comment>
<dbReference type="Gene3D" id="3.30.70.100">
    <property type="match status" value="1"/>
</dbReference>
<evidence type="ECO:0000256" key="1">
    <source>
        <dbReference type="SAM" id="SignalP"/>
    </source>
</evidence>
<dbReference type="CDD" id="cd00371">
    <property type="entry name" value="HMA"/>
    <property type="match status" value="1"/>
</dbReference>
<keyword evidence="1" id="KW-0732">Signal</keyword>
<dbReference type="SUPFAM" id="SSF55008">
    <property type="entry name" value="HMA, heavy metal-associated domain"/>
    <property type="match status" value="1"/>
</dbReference>
<feature type="chain" id="PRO_5047175649" evidence="1">
    <location>
        <begin position="19"/>
        <end position="94"/>
    </location>
</feature>
<proteinExistence type="predicted"/>
<dbReference type="EMBL" id="JAKOGG010000003">
    <property type="protein sequence ID" value="MCS4555885.1"/>
    <property type="molecule type" value="Genomic_DNA"/>
</dbReference>
<dbReference type="InterPro" id="IPR006121">
    <property type="entry name" value="HMA_dom"/>
</dbReference>
<accession>A0ABT2FJP7</accession>
<dbReference type="InterPro" id="IPR036163">
    <property type="entry name" value="HMA_dom_sf"/>
</dbReference>
<gene>
    <name evidence="3" type="ORF">L9G74_05485</name>
</gene>
<organism evidence="3 4">
    <name type="scientific">Shewanella electrica</name>
    <dbReference type="NCBI Taxonomy" id="515560"/>
    <lineage>
        <taxon>Bacteria</taxon>
        <taxon>Pseudomonadati</taxon>
        <taxon>Pseudomonadota</taxon>
        <taxon>Gammaproteobacteria</taxon>
        <taxon>Alteromonadales</taxon>
        <taxon>Shewanellaceae</taxon>
        <taxon>Shewanella</taxon>
    </lineage>
</organism>
<sequence>MKRLLLLSLLLVSPLTWAANVKVVIDIAAMHCPLCITMVNKALRSTDGVISAKSSLKTRQADVVVAEGYDTDKLLQAIATTGYEGVINHTEPQA</sequence>
<dbReference type="Pfam" id="PF00403">
    <property type="entry name" value="HMA"/>
    <property type="match status" value="1"/>
</dbReference>
<dbReference type="RefSeq" id="WP_238895297.1">
    <property type="nucleotide sequence ID" value="NZ_JAKOGG010000003.1"/>
</dbReference>